<dbReference type="SMART" id="SM00855">
    <property type="entry name" value="PGAM"/>
    <property type="match status" value="1"/>
</dbReference>
<dbReference type="RefSeq" id="WP_077411000.1">
    <property type="nucleotide sequence ID" value="NZ_JBHRTS010000004.1"/>
</dbReference>
<dbReference type="Gene3D" id="2.40.360.20">
    <property type="match status" value="1"/>
</dbReference>
<reference evidence="3" key="1">
    <citation type="journal article" date="2019" name="Int. J. Syst. Evol. Microbiol.">
        <title>The Global Catalogue of Microorganisms (GCM) 10K type strain sequencing project: providing services to taxonomists for standard genome sequencing and annotation.</title>
        <authorList>
            <consortium name="The Broad Institute Genomics Platform"/>
            <consortium name="The Broad Institute Genome Sequencing Center for Infectious Disease"/>
            <person name="Wu L."/>
            <person name="Ma J."/>
        </authorList>
    </citation>
    <scope>NUCLEOTIDE SEQUENCE [LARGE SCALE GENOMIC DNA]</scope>
    <source>
        <strain evidence="3">KCTC 42953</strain>
    </source>
</reference>
<name>A0ABV7JC72_9GAMM</name>
<feature type="chain" id="PRO_5047341906" evidence="1">
    <location>
        <begin position="22"/>
        <end position="385"/>
    </location>
</feature>
<proteinExistence type="predicted"/>
<dbReference type="Pfam" id="PF00300">
    <property type="entry name" value="His_Phos_1"/>
    <property type="match status" value="1"/>
</dbReference>
<protein>
    <submittedName>
        <fullName evidence="2">Histidine phosphatase family protein</fullName>
    </submittedName>
</protein>
<evidence type="ECO:0000313" key="3">
    <source>
        <dbReference type="Proteomes" id="UP001595533"/>
    </source>
</evidence>
<comment type="caution">
    <text evidence="2">The sequence shown here is derived from an EMBL/GenBank/DDBJ whole genome shotgun (WGS) entry which is preliminary data.</text>
</comment>
<keyword evidence="3" id="KW-1185">Reference proteome</keyword>
<dbReference type="Proteomes" id="UP001595533">
    <property type="component" value="Unassembled WGS sequence"/>
</dbReference>
<dbReference type="InterPro" id="IPR029033">
    <property type="entry name" value="His_PPase_superfam"/>
</dbReference>
<dbReference type="InterPro" id="IPR021457">
    <property type="entry name" value="DUF3108"/>
</dbReference>
<feature type="signal peptide" evidence="1">
    <location>
        <begin position="1"/>
        <end position="21"/>
    </location>
</feature>
<dbReference type="Gene3D" id="3.40.50.1240">
    <property type="entry name" value="Phosphoglycerate mutase-like"/>
    <property type="match status" value="1"/>
</dbReference>
<dbReference type="CDD" id="cd07067">
    <property type="entry name" value="HP_PGM_like"/>
    <property type="match status" value="1"/>
</dbReference>
<evidence type="ECO:0000313" key="2">
    <source>
        <dbReference type="EMBL" id="MFC3194323.1"/>
    </source>
</evidence>
<dbReference type="Pfam" id="PF11306">
    <property type="entry name" value="DUF3108"/>
    <property type="match status" value="1"/>
</dbReference>
<keyword evidence="1" id="KW-0732">Signal</keyword>
<accession>A0ABV7JC72</accession>
<evidence type="ECO:0000256" key="1">
    <source>
        <dbReference type="SAM" id="SignalP"/>
    </source>
</evidence>
<dbReference type="EMBL" id="JBHRTS010000004">
    <property type="protein sequence ID" value="MFC3194323.1"/>
    <property type="molecule type" value="Genomic_DNA"/>
</dbReference>
<dbReference type="SUPFAM" id="SSF53254">
    <property type="entry name" value="Phosphoglycerate mutase-like"/>
    <property type="match status" value="1"/>
</dbReference>
<sequence length="385" mass="42757">MMTIKRIMMFLLLAVSVNAQAATFYVLRHAEKASDGSKDPALTEQGYQRAANLAGMLANAGIKKVYASDYQRTQLTAGPLAAQLGIEVTSYDPRDLPGLKEQLLKEDVNAMIVGHSNTTPMLVHLLSGQSVTNLDEANFDFLFQVVRQGEHVVVNTLRSAPTRAHAGLTDWQPLNDHWFSGSLTFNMQLNGDVVGQSVHAFSQTDEYYQLHEKTTIEAYKIEADIRAEVSRSKLAPLSLTMTGAMGQPVNIDLHWQGQKVTGHSQMAREPFKPQGTVDIDATLKPGTTERTSLIMLAHLLPVSAEQPLLVNWFNGYDADQRLIDITYEGEEQITVPAGTFDTYKVQYSGGAPSQYFWIDKKQPKVVKIEVIKSPWSYELVEAIQE</sequence>
<organism evidence="2 3">
    <name type="scientific">Marinicella sediminis</name>
    <dbReference type="NCBI Taxonomy" id="1792834"/>
    <lineage>
        <taxon>Bacteria</taxon>
        <taxon>Pseudomonadati</taxon>
        <taxon>Pseudomonadota</taxon>
        <taxon>Gammaproteobacteria</taxon>
        <taxon>Lysobacterales</taxon>
        <taxon>Marinicellaceae</taxon>
        <taxon>Marinicella</taxon>
    </lineage>
</organism>
<gene>
    <name evidence="2" type="ORF">ACFODZ_08735</name>
</gene>
<dbReference type="InterPro" id="IPR013078">
    <property type="entry name" value="His_Pase_superF_clade-1"/>
</dbReference>